<dbReference type="eggNOG" id="arCOG05825">
    <property type="taxonomic scope" value="Archaea"/>
</dbReference>
<reference evidence="1 2" key="1">
    <citation type="journal article" date="2007" name="Archaea">
        <title>The genome of Hyperthermus butylicus: a sulfur-reducing, peptide fermenting, neutrophilic Crenarchaeote growing up to 108 degrees C.</title>
        <authorList>
            <person name="Brugger K."/>
            <person name="Chen L."/>
            <person name="Stark M."/>
            <person name="Zibat A."/>
            <person name="Redder P."/>
            <person name="Ruepp A."/>
            <person name="Awayez M."/>
            <person name="She Q."/>
            <person name="Garrett R.A."/>
            <person name="Klenk H.P."/>
        </authorList>
    </citation>
    <scope>NUCLEOTIDE SEQUENCE [LARGE SCALE GENOMIC DNA]</scope>
    <source>
        <strain evidence="2">DSM 5456 / JCM 9403 / PLM1-5</strain>
    </source>
</reference>
<dbReference type="GO" id="GO:0003824">
    <property type="term" value="F:catalytic activity"/>
    <property type="evidence" value="ECO:0007669"/>
    <property type="project" value="InterPro"/>
</dbReference>
<dbReference type="GeneID" id="4781959"/>
<name>A2BK59_HYPBU</name>
<dbReference type="InterPro" id="IPR058240">
    <property type="entry name" value="rSAM_sf"/>
</dbReference>
<dbReference type="EMBL" id="CP000493">
    <property type="protein sequence ID" value="ABM80370.1"/>
    <property type="molecule type" value="Genomic_DNA"/>
</dbReference>
<organism evidence="1 2">
    <name type="scientific">Hyperthermus butylicus (strain DSM 5456 / JCM 9403 / PLM1-5)</name>
    <dbReference type="NCBI Taxonomy" id="415426"/>
    <lineage>
        <taxon>Archaea</taxon>
        <taxon>Thermoproteota</taxon>
        <taxon>Thermoprotei</taxon>
        <taxon>Desulfurococcales</taxon>
        <taxon>Pyrodictiaceae</taxon>
        <taxon>Hyperthermus</taxon>
    </lineage>
</organism>
<dbReference type="HOGENOM" id="CLU_067819_1_0_2"/>
<evidence type="ECO:0000313" key="1">
    <source>
        <dbReference type="EMBL" id="ABM80370.1"/>
    </source>
</evidence>
<dbReference type="AlphaFoldDB" id="A2BK59"/>
<protein>
    <submittedName>
        <fullName evidence="1">Uncharacterized protein</fullName>
    </submittedName>
</protein>
<dbReference type="GO" id="GO:0051536">
    <property type="term" value="F:iron-sulfur cluster binding"/>
    <property type="evidence" value="ECO:0007669"/>
    <property type="project" value="InterPro"/>
</dbReference>
<dbReference type="OrthoDB" id="35347at2157"/>
<proteinExistence type="predicted"/>
<dbReference type="EnsemblBacteria" id="ABM80370">
    <property type="protein sequence ID" value="ABM80370"/>
    <property type="gene ID" value="Hbut_0508"/>
</dbReference>
<dbReference type="KEGG" id="hbu:Hbut_0508"/>
<dbReference type="SFLD" id="SFLDS00029">
    <property type="entry name" value="Radical_SAM"/>
    <property type="match status" value="1"/>
</dbReference>
<dbReference type="STRING" id="415426.Hbut_0508"/>
<dbReference type="SFLD" id="SFLDG01113">
    <property type="entry name" value="Uncharacterised_Radical_SAM_Su"/>
    <property type="match status" value="1"/>
</dbReference>
<dbReference type="PANTHER" id="PTHR43288">
    <property type="entry name" value="BIOTIN SYNTHASE-RELATED PROTEIN, RADICAL SAM SUPERFAMILY"/>
    <property type="match status" value="1"/>
</dbReference>
<sequence>MGIAVFRLIARFSEVSLTGPHCALNCHHCRGKYLRHMLKPLPGSNGLYRLLEQLRQKGVRGVLLSGGLTREGLLPITENVVEQIWVAKRRLGMVFNLHPGFERRLDLLEQLVGAVDTLDYEFSLSREIVKGVRRLPIKPRDTAKILETLLEIGFDVVPHIFLWHPWGSSQLLREELRVADELGARMVTLLVYIPPPGDPKPDPARLVELLRLARSWWPRELSLGCMRPYDVKRVLDRAAIEEGLVDRIANPHQEVLRSYLDSVRAYDACCSLPEHVLGEFRIEPSQLLAPPRSLVRITLV</sequence>
<gene>
    <name evidence="1" type="ordered locus">Hbut_0508</name>
</gene>
<dbReference type="RefSeq" id="WP_011821688.1">
    <property type="nucleotide sequence ID" value="NC_008818.1"/>
</dbReference>
<dbReference type="Proteomes" id="UP000002593">
    <property type="component" value="Chromosome"/>
</dbReference>
<accession>A2BK59</accession>
<dbReference type="InterPro" id="IPR007197">
    <property type="entry name" value="rSAM"/>
</dbReference>
<keyword evidence="2" id="KW-1185">Reference proteome</keyword>
<evidence type="ECO:0000313" key="2">
    <source>
        <dbReference type="Proteomes" id="UP000002593"/>
    </source>
</evidence>
<dbReference type="PANTHER" id="PTHR43288:SF2">
    <property type="entry name" value="RADICAL SAM CORE DOMAIN-CONTAINING PROTEIN"/>
    <property type="match status" value="1"/>
</dbReference>
<dbReference type="SUPFAM" id="SSF102114">
    <property type="entry name" value="Radical SAM enzymes"/>
    <property type="match status" value="1"/>
</dbReference>